<feature type="compositionally biased region" description="Basic and acidic residues" evidence="2">
    <location>
        <begin position="842"/>
        <end position="852"/>
    </location>
</feature>
<dbReference type="GO" id="GO:0010468">
    <property type="term" value="P:regulation of gene expression"/>
    <property type="evidence" value="ECO:0007669"/>
    <property type="project" value="InterPro"/>
</dbReference>
<dbReference type="InterPro" id="IPR033031">
    <property type="entry name" value="Scc2/Nipped-B"/>
</dbReference>
<dbReference type="GO" id="GO:0003682">
    <property type="term" value="F:chromatin binding"/>
    <property type="evidence" value="ECO:0007669"/>
    <property type="project" value="TreeGrafter"/>
</dbReference>
<dbReference type="GO" id="GO:0034087">
    <property type="term" value="P:establishment of mitotic sister chromatid cohesion"/>
    <property type="evidence" value="ECO:0007669"/>
    <property type="project" value="TreeGrafter"/>
</dbReference>
<dbReference type="SUPFAM" id="SSF48371">
    <property type="entry name" value="ARM repeat"/>
    <property type="match status" value="1"/>
</dbReference>
<comment type="similarity">
    <text evidence="1">Belongs to the SCC2/Nipped-B family.</text>
</comment>
<dbReference type="GO" id="GO:1990414">
    <property type="term" value="P:replication-born double-strand break repair via sister chromatid exchange"/>
    <property type="evidence" value="ECO:0007669"/>
    <property type="project" value="TreeGrafter"/>
</dbReference>
<dbReference type="Proteomes" id="UP000272942">
    <property type="component" value="Unassembled WGS sequence"/>
</dbReference>
<feature type="compositionally biased region" description="Basic and acidic residues" evidence="2">
    <location>
        <begin position="731"/>
        <end position="740"/>
    </location>
</feature>
<feature type="compositionally biased region" description="Polar residues" evidence="2">
    <location>
        <begin position="619"/>
        <end position="631"/>
    </location>
</feature>
<feature type="compositionally biased region" description="Polar residues" evidence="2">
    <location>
        <begin position="719"/>
        <end position="730"/>
    </location>
</feature>
<accession>A0A183AGZ1</accession>
<keyword evidence="1" id="KW-0131">Cell cycle</keyword>
<dbReference type="GO" id="GO:0090694">
    <property type="term" value="C:Scc2-Scc4 cohesin loading complex"/>
    <property type="evidence" value="ECO:0007669"/>
    <property type="project" value="TreeGrafter"/>
</dbReference>
<feature type="compositionally biased region" description="Polar residues" evidence="2">
    <location>
        <begin position="867"/>
        <end position="877"/>
    </location>
</feature>
<sequence>MNSHADLPEVLANILLIEFFRYKVLGVTVSSSLTECICYQAKESTNTDAFLDEIVDTLILFAEYAAAPSVGNDKTTFQQMTDADLCRKAIMGIGFLVCRHDRLLCDKHVSTFFAHFFTVFPSSSPTTSPGTSGPGKFPTSSSYHEVQCIILDNLTHYLMDSERQMLADSKSWSARHKSESLKELADQRSGHGSAVAQEYLPLVLKHCILTQSLNVRTSALGLLSVILRQGLVHPVQTLSYLICLQTDPDTGNRSRATHLLAEAERKVPGFMAMRAASGVQLSYQLHLLLFPSGSHRNPNQSAVPLIRGATIQDNTNIVCDSGANACPVALNHAIYSMLRTNRQSRRSFISSLLSLFDIEQNKQVADGESSTHQSNKPSLGQLVFVADQLAHFPYSVLDEVLFIAYHIEQRLSVSGSSLIRLVQHSLLSSILRTDADLNRPKKETVSDKTQAETRLTNLIEAAETKLLKMERHSESSSEGTNKPDWDQGGKLHSLFEQASHSNAKARQAMISQGPVCWLLLTLRQHLRDIFGVTDSKLKDYSPSDSPKQWERPIVAPKRSPNGNHILRLPTLVVQCLSNPGWLHSNPVPPDTVILYQFIRLRHQLLALEDSSPLVGFLSPTPTSELPNTSATVKDERNEKSISTMTTNGEPITHSTKTPSPNVQFPTEKVTNSSPGHSRSSKREIHRSLTDHHRTGESSRFGSECSRNVDASAVSHSVPRPSTKTDAPSTSKTDHRHTEKSHTRKRRPRSSSISSLSSFSSSDVSSTRSGNRSQSTTRHSTSGTHLKTPHTPAKQSRVVAKTDSQITGRLSTSTRKHSKPSARNTPPLETSESRVPQSSRTNESSKRSLDEAPTHSAKQNSKHAAPLSSRSSTSMVCY</sequence>
<dbReference type="InterPro" id="IPR016024">
    <property type="entry name" value="ARM-type_fold"/>
</dbReference>
<feature type="compositionally biased region" description="Polar residues" evidence="2">
    <location>
        <begin position="801"/>
        <end position="812"/>
    </location>
</feature>
<keyword evidence="1" id="KW-0539">Nucleus</keyword>
<dbReference type="AlphaFoldDB" id="A0A183AGZ1"/>
<dbReference type="PANTHER" id="PTHR21704:SF18">
    <property type="entry name" value="NIPPED-B-LIKE PROTEIN"/>
    <property type="match status" value="1"/>
</dbReference>
<feature type="region of interest" description="Disordered" evidence="2">
    <location>
        <begin position="469"/>
        <end position="489"/>
    </location>
</feature>
<proteinExistence type="inferred from homology"/>
<feature type="compositionally biased region" description="Polar residues" evidence="2">
    <location>
        <begin position="640"/>
        <end position="677"/>
    </location>
</feature>
<dbReference type="WBParaSite" id="ECPE_0000623901-mRNA-1">
    <property type="protein sequence ID" value="ECPE_0000623901-mRNA-1"/>
    <property type="gene ID" value="ECPE_0000623901"/>
</dbReference>
<reference evidence="4 5" key="2">
    <citation type="submission" date="2018-11" db="EMBL/GenBank/DDBJ databases">
        <authorList>
            <consortium name="Pathogen Informatics"/>
        </authorList>
    </citation>
    <scope>NUCLEOTIDE SEQUENCE [LARGE SCALE GENOMIC DNA]</scope>
    <source>
        <strain evidence="4 5">Egypt</strain>
    </source>
</reference>
<evidence type="ECO:0000259" key="3">
    <source>
        <dbReference type="Pfam" id="PF12830"/>
    </source>
</evidence>
<feature type="compositionally biased region" description="Polar residues" evidence="2">
    <location>
        <begin position="820"/>
        <end position="841"/>
    </location>
</feature>
<dbReference type="Pfam" id="PF12830">
    <property type="entry name" value="Nipped-B_C"/>
    <property type="match status" value="1"/>
</dbReference>
<protein>
    <recommendedName>
        <fullName evidence="1">Nipped-B protein</fullName>
    </recommendedName>
</protein>
<evidence type="ECO:0000256" key="2">
    <source>
        <dbReference type="SAM" id="MobiDB-lite"/>
    </source>
</evidence>
<comment type="subcellular location">
    <subcellularLocation>
        <location evidence="1">Nucleus</location>
    </subcellularLocation>
</comment>
<feature type="domain" description="Sister chromatid cohesion C-terminal" evidence="3">
    <location>
        <begin position="193"/>
        <end position="409"/>
    </location>
</feature>
<gene>
    <name evidence="4" type="ORF">ECPE_LOCUS6226</name>
</gene>
<dbReference type="GO" id="GO:0071169">
    <property type="term" value="P:establishment of protein localization to chromatin"/>
    <property type="evidence" value="ECO:0007669"/>
    <property type="project" value="TreeGrafter"/>
</dbReference>
<evidence type="ECO:0000313" key="5">
    <source>
        <dbReference type="Proteomes" id="UP000272942"/>
    </source>
</evidence>
<dbReference type="GO" id="GO:0061775">
    <property type="term" value="F:cohesin loader activity"/>
    <property type="evidence" value="ECO:0007669"/>
    <property type="project" value="InterPro"/>
</dbReference>
<keyword evidence="1" id="KW-0677">Repeat</keyword>
<keyword evidence="5" id="KW-1185">Reference proteome</keyword>
<organism evidence="6">
    <name type="scientific">Echinostoma caproni</name>
    <dbReference type="NCBI Taxonomy" id="27848"/>
    <lineage>
        <taxon>Eukaryota</taxon>
        <taxon>Metazoa</taxon>
        <taxon>Spiralia</taxon>
        <taxon>Lophotrochozoa</taxon>
        <taxon>Platyhelminthes</taxon>
        <taxon>Trematoda</taxon>
        <taxon>Digenea</taxon>
        <taxon>Plagiorchiida</taxon>
        <taxon>Echinostomata</taxon>
        <taxon>Echinostomatoidea</taxon>
        <taxon>Echinostomatidae</taxon>
        <taxon>Echinostoma</taxon>
    </lineage>
</organism>
<evidence type="ECO:0000313" key="6">
    <source>
        <dbReference type="WBParaSite" id="ECPE_0000623901-mRNA-1"/>
    </source>
</evidence>
<dbReference type="EMBL" id="UZAN01043192">
    <property type="protein sequence ID" value="VDP77738.1"/>
    <property type="molecule type" value="Genomic_DNA"/>
</dbReference>
<feature type="compositionally biased region" description="Low complexity" evidence="2">
    <location>
        <begin position="749"/>
        <end position="772"/>
    </location>
</feature>
<feature type="compositionally biased region" description="Polar residues" evidence="2">
    <location>
        <begin position="773"/>
        <end position="784"/>
    </location>
</feature>
<dbReference type="GO" id="GO:0140588">
    <property type="term" value="P:chromatin looping"/>
    <property type="evidence" value="ECO:0007669"/>
    <property type="project" value="InterPro"/>
</dbReference>
<dbReference type="InterPro" id="IPR024986">
    <property type="entry name" value="Nipped-B_C"/>
</dbReference>
<dbReference type="PANTHER" id="PTHR21704">
    <property type="entry name" value="NIPPED-B-LIKE PROTEIN DELANGIN SCC2-RELATED"/>
    <property type="match status" value="1"/>
</dbReference>
<feature type="region of interest" description="Disordered" evidence="2">
    <location>
        <begin position="618"/>
        <end position="877"/>
    </location>
</feature>
<reference evidence="6" key="1">
    <citation type="submission" date="2016-06" db="UniProtKB">
        <authorList>
            <consortium name="WormBaseParasite"/>
        </authorList>
    </citation>
    <scope>IDENTIFICATION</scope>
</reference>
<evidence type="ECO:0000256" key="1">
    <source>
        <dbReference type="RuleBase" id="RU364107"/>
    </source>
</evidence>
<feature type="compositionally biased region" description="Basic and acidic residues" evidence="2">
    <location>
        <begin position="680"/>
        <end position="696"/>
    </location>
</feature>
<dbReference type="OrthoDB" id="418242at2759"/>
<evidence type="ECO:0000313" key="4">
    <source>
        <dbReference type="EMBL" id="VDP77738.1"/>
    </source>
</evidence>
<name>A0A183AGZ1_9TREM</name>